<dbReference type="STRING" id="670580.A0A1X6NGJ0"/>
<keyword evidence="8" id="KW-0862">Zinc</keyword>
<dbReference type="EMBL" id="KZ110591">
    <property type="protein sequence ID" value="OSX67739.1"/>
    <property type="molecule type" value="Genomic_DNA"/>
</dbReference>
<proteinExistence type="predicted"/>
<dbReference type="SMART" id="SM00647">
    <property type="entry name" value="IBR"/>
    <property type="match status" value="2"/>
</dbReference>
<evidence type="ECO:0000256" key="5">
    <source>
        <dbReference type="ARBA" id="ARBA00022737"/>
    </source>
</evidence>
<evidence type="ECO:0000256" key="6">
    <source>
        <dbReference type="ARBA" id="ARBA00022771"/>
    </source>
</evidence>
<keyword evidence="11" id="KW-1185">Reference proteome</keyword>
<dbReference type="Pfam" id="PF01485">
    <property type="entry name" value="IBR"/>
    <property type="match status" value="2"/>
</dbReference>
<name>A0A1X6NGJ0_9APHY</name>
<accession>A0A1X6NGJ0</accession>
<dbReference type="Proteomes" id="UP000194127">
    <property type="component" value="Unassembled WGS sequence"/>
</dbReference>
<dbReference type="GO" id="GO:0008270">
    <property type="term" value="F:zinc ion binding"/>
    <property type="evidence" value="ECO:0007669"/>
    <property type="project" value="UniProtKB-KW"/>
</dbReference>
<dbReference type="GeneID" id="36328515"/>
<dbReference type="OrthoDB" id="9977870at2759"/>
<dbReference type="PROSITE" id="PS51873">
    <property type="entry name" value="TRIAD"/>
    <property type="match status" value="1"/>
</dbReference>
<dbReference type="CDD" id="cd22584">
    <property type="entry name" value="Rcat_RBR_unk"/>
    <property type="match status" value="1"/>
</dbReference>
<sequence length="259" mass="29727">VFRAPCGHCWDIDCLVNLFRAASTDESLFPPRCCQKPFAVNDIKPYLGEELSAVFDKKSIEFSTADRIYCHRPTCSSFLGPATAKAIIHICRECYSQTCGLCKQEAHPSRLCPSDDAPVLALAEEAGWKRCPGCRALVELVYGCYHMTCRCRKQFCYVCTATWKNCTCPQWDENRLLVAAQRQVQRERPAGPPLAPQQVRWRVAEVAERLRVDHDCQHVWKYNQGAGQCENCFHHLGVFLLRCRYCHMNVCVRCRRNRM</sequence>
<evidence type="ECO:0000256" key="1">
    <source>
        <dbReference type="ARBA" id="ARBA00001798"/>
    </source>
</evidence>
<dbReference type="AlphaFoldDB" id="A0A1X6NGJ0"/>
<organism evidence="10 11">
    <name type="scientific">Postia placenta MAD-698-R-SB12</name>
    <dbReference type="NCBI Taxonomy" id="670580"/>
    <lineage>
        <taxon>Eukaryota</taxon>
        <taxon>Fungi</taxon>
        <taxon>Dikarya</taxon>
        <taxon>Basidiomycota</taxon>
        <taxon>Agaricomycotina</taxon>
        <taxon>Agaricomycetes</taxon>
        <taxon>Polyporales</taxon>
        <taxon>Adustoporiaceae</taxon>
        <taxon>Rhodonia</taxon>
    </lineage>
</organism>
<dbReference type="InterPro" id="IPR002867">
    <property type="entry name" value="IBR_dom"/>
</dbReference>
<dbReference type="InterPro" id="IPR044066">
    <property type="entry name" value="TRIAD_supradom"/>
</dbReference>
<evidence type="ECO:0000259" key="9">
    <source>
        <dbReference type="PROSITE" id="PS51873"/>
    </source>
</evidence>
<feature type="non-terminal residue" evidence="10">
    <location>
        <position position="1"/>
    </location>
</feature>
<dbReference type="PANTHER" id="PTHR11685">
    <property type="entry name" value="RBR FAMILY RING FINGER AND IBR DOMAIN-CONTAINING"/>
    <property type="match status" value="1"/>
</dbReference>
<evidence type="ECO:0000256" key="8">
    <source>
        <dbReference type="ARBA" id="ARBA00022833"/>
    </source>
</evidence>
<dbReference type="GO" id="GO:0061630">
    <property type="term" value="F:ubiquitin protein ligase activity"/>
    <property type="evidence" value="ECO:0007669"/>
    <property type="project" value="UniProtKB-EC"/>
</dbReference>
<dbReference type="GO" id="GO:0016567">
    <property type="term" value="P:protein ubiquitination"/>
    <property type="evidence" value="ECO:0007669"/>
    <property type="project" value="InterPro"/>
</dbReference>
<feature type="domain" description="RING-type" evidence="9">
    <location>
        <begin position="1"/>
        <end position="172"/>
    </location>
</feature>
<comment type="catalytic activity">
    <reaction evidence="1">
        <text>[E2 ubiquitin-conjugating enzyme]-S-ubiquitinyl-L-cysteine + [acceptor protein]-L-lysine = [E2 ubiquitin-conjugating enzyme]-L-cysteine + [acceptor protein]-N(6)-ubiquitinyl-L-lysine.</text>
        <dbReference type="EC" id="2.3.2.31"/>
    </reaction>
</comment>
<evidence type="ECO:0000256" key="7">
    <source>
        <dbReference type="ARBA" id="ARBA00022786"/>
    </source>
</evidence>
<dbReference type="RefSeq" id="XP_024344533.1">
    <property type="nucleotide sequence ID" value="XM_024483566.1"/>
</dbReference>
<evidence type="ECO:0000313" key="11">
    <source>
        <dbReference type="Proteomes" id="UP000194127"/>
    </source>
</evidence>
<keyword evidence="5" id="KW-0677">Repeat</keyword>
<evidence type="ECO:0000256" key="3">
    <source>
        <dbReference type="ARBA" id="ARBA00022679"/>
    </source>
</evidence>
<keyword evidence="3" id="KW-0808">Transferase</keyword>
<reference evidence="10 11" key="1">
    <citation type="submission" date="2017-04" db="EMBL/GenBank/DDBJ databases">
        <title>Genome Sequence of the Model Brown-Rot Fungus Postia placenta SB12.</title>
        <authorList>
            <consortium name="DOE Joint Genome Institute"/>
            <person name="Gaskell J."/>
            <person name="Kersten P."/>
            <person name="Larrondo L.F."/>
            <person name="Canessa P."/>
            <person name="Martinez D."/>
            <person name="Hibbett D."/>
            <person name="Schmoll M."/>
            <person name="Kubicek C.P."/>
            <person name="Martinez A.T."/>
            <person name="Yadav J."/>
            <person name="Master E."/>
            <person name="Magnuson J.K."/>
            <person name="James T."/>
            <person name="Yaver D."/>
            <person name="Berka R."/>
            <person name="Labutti K."/>
            <person name="Lipzen A."/>
            <person name="Aerts A."/>
            <person name="Barry K."/>
            <person name="Henrissat B."/>
            <person name="Blanchette R."/>
            <person name="Grigoriev I."/>
            <person name="Cullen D."/>
        </authorList>
    </citation>
    <scope>NUCLEOTIDE SEQUENCE [LARGE SCALE GENOMIC DNA]</scope>
    <source>
        <strain evidence="10 11">MAD-698-R-SB12</strain>
    </source>
</reference>
<dbReference type="Gene3D" id="1.20.120.1750">
    <property type="match status" value="1"/>
</dbReference>
<gene>
    <name evidence="10" type="ORF">POSPLADRAFT_1126919</name>
</gene>
<protein>
    <recommendedName>
        <fullName evidence="2">RBR-type E3 ubiquitin transferase</fullName>
        <ecNumber evidence="2">2.3.2.31</ecNumber>
    </recommendedName>
</protein>
<dbReference type="SUPFAM" id="SSF57850">
    <property type="entry name" value="RING/U-box"/>
    <property type="match status" value="1"/>
</dbReference>
<keyword evidence="6" id="KW-0863">Zinc-finger</keyword>
<evidence type="ECO:0000256" key="2">
    <source>
        <dbReference type="ARBA" id="ARBA00012251"/>
    </source>
</evidence>
<keyword evidence="7" id="KW-0833">Ubl conjugation pathway</keyword>
<dbReference type="EC" id="2.3.2.31" evidence="2"/>
<keyword evidence="4" id="KW-0479">Metal-binding</keyword>
<dbReference type="InterPro" id="IPR031127">
    <property type="entry name" value="E3_UB_ligase_RBR"/>
</dbReference>
<evidence type="ECO:0000256" key="4">
    <source>
        <dbReference type="ARBA" id="ARBA00022723"/>
    </source>
</evidence>
<evidence type="ECO:0000313" key="10">
    <source>
        <dbReference type="EMBL" id="OSX67739.1"/>
    </source>
</evidence>